<evidence type="ECO:0000259" key="3">
    <source>
        <dbReference type="Pfam" id="PF13505"/>
    </source>
</evidence>
<evidence type="ECO:0000313" key="5">
    <source>
        <dbReference type="Proteomes" id="UP000295832"/>
    </source>
</evidence>
<dbReference type="EMBL" id="SOEG01000046">
    <property type="protein sequence ID" value="TDX45301.1"/>
    <property type="molecule type" value="Genomic_DNA"/>
</dbReference>
<accession>A0A4R8GRZ3</accession>
<feature type="chain" id="PRO_5020658478" evidence="2">
    <location>
        <begin position="24"/>
        <end position="174"/>
    </location>
</feature>
<dbReference type="SUPFAM" id="SSF56925">
    <property type="entry name" value="OMPA-like"/>
    <property type="match status" value="1"/>
</dbReference>
<sequence>MKKTIIFTILATLILGMTINVSAANTNSDWEGYGGLSFYSFDEDEAGDDSSIGFFAGARKWNSEQLSFGGEWDYTSYDAFGYIDASLMGILGTVTYKISDTVSLNGGLGIYKFKVENGGFSNSENDLGMRIGAETNIPLDNDMELMGRIGYRIIEIEDADFGGLQLSAGLTKKF</sequence>
<keyword evidence="1 2" id="KW-0732">Signal</keyword>
<evidence type="ECO:0000313" key="4">
    <source>
        <dbReference type="EMBL" id="TDX45301.1"/>
    </source>
</evidence>
<dbReference type="InterPro" id="IPR011250">
    <property type="entry name" value="OMP/PagP_B-barrel"/>
</dbReference>
<dbReference type="AlphaFoldDB" id="A0A4R8GRZ3"/>
<organism evidence="4 5">
    <name type="scientific">Orenia marismortui</name>
    <dbReference type="NCBI Taxonomy" id="46469"/>
    <lineage>
        <taxon>Bacteria</taxon>
        <taxon>Bacillati</taxon>
        <taxon>Bacillota</taxon>
        <taxon>Clostridia</taxon>
        <taxon>Halanaerobiales</taxon>
        <taxon>Halobacteroidaceae</taxon>
        <taxon>Orenia</taxon>
    </lineage>
</organism>
<gene>
    <name evidence="4" type="ORF">C7959_14611</name>
</gene>
<keyword evidence="5" id="KW-1185">Reference proteome</keyword>
<comment type="caution">
    <text evidence="4">The sequence shown here is derived from an EMBL/GenBank/DDBJ whole genome shotgun (WGS) entry which is preliminary data.</text>
</comment>
<dbReference type="Proteomes" id="UP000295832">
    <property type="component" value="Unassembled WGS sequence"/>
</dbReference>
<evidence type="ECO:0000256" key="1">
    <source>
        <dbReference type="ARBA" id="ARBA00022729"/>
    </source>
</evidence>
<dbReference type="Pfam" id="PF13505">
    <property type="entry name" value="OMP_b-brl"/>
    <property type="match status" value="1"/>
</dbReference>
<evidence type="ECO:0000256" key="2">
    <source>
        <dbReference type="SAM" id="SignalP"/>
    </source>
</evidence>
<protein>
    <submittedName>
        <fullName evidence="4">Outer membrane protein with beta-barrel domain</fullName>
    </submittedName>
</protein>
<reference evidence="4 5" key="1">
    <citation type="submission" date="2019-03" db="EMBL/GenBank/DDBJ databases">
        <title>Subsurface microbial communities from deep shales in Ohio and West Virginia, USA.</title>
        <authorList>
            <person name="Wrighton K."/>
        </authorList>
    </citation>
    <scope>NUCLEOTIDE SEQUENCE [LARGE SCALE GENOMIC DNA]</scope>
    <source>
        <strain evidence="4 5">MSL 6dP</strain>
    </source>
</reference>
<proteinExistence type="predicted"/>
<name>A0A4R8GRZ3_9FIRM</name>
<feature type="signal peptide" evidence="2">
    <location>
        <begin position="1"/>
        <end position="23"/>
    </location>
</feature>
<feature type="domain" description="Outer membrane protein beta-barrel" evidence="3">
    <location>
        <begin position="10"/>
        <end position="170"/>
    </location>
</feature>
<dbReference type="RefSeq" id="WP_134118936.1">
    <property type="nucleotide sequence ID" value="NZ_SOEG01000046.1"/>
</dbReference>
<dbReference type="InterPro" id="IPR027385">
    <property type="entry name" value="Beta-barrel_OMP"/>
</dbReference>